<dbReference type="EMBL" id="JBHSGN010000005">
    <property type="protein sequence ID" value="MFC4672241.1"/>
    <property type="molecule type" value="Genomic_DNA"/>
</dbReference>
<proteinExistence type="predicted"/>
<evidence type="ECO:0000313" key="1">
    <source>
        <dbReference type="EMBL" id="MFC4672241.1"/>
    </source>
</evidence>
<accession>A0ABV9KRN9</accession>
<evidence type="ECO:0008006" key="3">
    <source>
        <dbReference type="Google" id="ProtNLM"/>
    </source>
</evidence>
<evidence type="ECO:0000313" key="2">
    <source>
        <dbReference type="Proteomes" id="UP001596023"/>
    </source>
</evidence>
<dbReference type="Proteomes" id="UP001596023">
    <property type="component" value="Unassembled WGS sequence"/>
</dbReference>
<comment type="caution">
    <text evidence="1">The sequence shown here is derived from an EMBL/GenBank/DDBJ whole genome shotgun (WGS) entry which is preliminary data.</text>
</comment>
<reference evidence="2" key="1">
    <citation type="journal article" date="2019" name="Int. J. Syst. Evol. Microbiol.">
        <title>The Global Catalogue of Microorganisms (GCM) 10K type strain sequencing project: providing services to taxonomists for standard genome sequencing and annotation.</title>
        <authorList>
            <consortium name="The Broad Institute Genomics Platform"/>
            <consortium name="The Broad Institute Genome Sequencing Center for Infectious Disease"/>
            <person name="Wu L."/>
            <person name="Ma J."/>
        </authorList>
    </citation>
    <scope>NUCLEOTIDE SEQUENCE [LARGE SCALE GENOMIC DNA]</scope>
    <source>
        <strain evidence="2">CCUG 66188</strain>
    </source>
</reference>
<sequence>MRCFVPQHDKYDNKSYHLLISIKENPEYKDKAIDYISNKWPVSRNISGL</sequence>
<dbReference type="RefSeq" id="WP_379993421.1">
    <property type="nucleotide sequence ID" value="NZ_JBHSGN010000005.1"/>
</dbReference>
<gene>
    <name evidence="1" type="ORF">ACFO6W_00890</name>
</gene>
<protein>
    <recommendedName>
        <fullName evidence="3">Transposase IS200-like domain-containing protein</fullName>
    </recommendedName>
</protein>
<keyword evidence="2" id="KW-1185">Reference proteome</keyword>
<name>A0ABV9KRN9_9BACT</name>
<organism evidence="1 2">
    <name type="scientific">Dysgonomonas termitidis</name>
    <dbReference type="NCBI Taxonomy" id="1516126"/>
    <lineage>
        <taxon>Bacteria</taxon>
        <taxon>Pseudomonadati</taxon>
        <taxon>Bacteroidota</taxon>
        <taxon>Bacteroidia</taxon>
        <taxon>Bacteroidales</taxon>
        <taxon>Dysgonomonadaceae</taxon>
        <taxon>Dysgonomonas</taxon>
    </lineage>
</organism>